<protein>
    <submittedName>
        <fullName evidence="3">Histidine kinase</fullName>
    </submittedName>
</protein>
<dbReference type="Gene3D" id="1.20.120.20">
    <property type="entry name" value="Apolipoprotein"/>
    <property type="match status" value="1"/>
</dbReference>
<dbReference type="SUPFAM" id="SSF58113">
    <property type="entry name" value="Apolipoprotein A-I"/>
    <property type="match status" value="1"/>
</dbReference>
<keyword evidence="4" id="KW-1185">Reference proteome</keyword>
<gene>
    <name evidence="3" type="ORF">C7B82_28900</name>
</gene>
<organism evidence="3 4">
    <name type="scientific">Stenomitos frigidus ULC18</name>
    <dbReference type="NCBI Taxonomy" id="2107698"/>
    <lineage>
        <taxon>Bacteria</taxon>
        <taxon>Bacillati</taxon>
        <taxon>Cyanobacteriota</taxon>
        <taxon>Cyanophyceae</taxon>
        <taxon>Leptolyngbyales</taxon>
        <taxon>Leptolyngbyaceae</taxon>
        <taxon>Stenomitos</taxon>
    </lineage>
</organism>
<keyword evidence="3" id="KW-0418">Kinase</keyword>
<reference evidence="3 4" key="2">
    <citation type="submission" date="2018-03" db="EMBL/GenBank/DDBJ databases">
        <title>The ancient ancestry and fast evolution of plastids.</title>
        <authorList>
            <person name="Moore K.R."/>
            <person name="Magnabosco C."/>
            <person name="Momper L."/>
            <person name="Gold D.A."/>
            <person name="Bosak T."/>
            <person name="Fournier G.P."/>
        </authorList>
    </citation>
    <scope>NUCLEOTIDE SEQUENCE [LARGE SCALE GENOMIC DNA]</scope>
    <source>
        <strain evidence="3 4">ULC18</strain>
    </source>
</reference>
<reference evidence="4" key="1">
    <citation type="submission" date="2018-02" db="EMBL/GenBank/DDBJ databases">
        <authorList>
            <person name="Moore K."/>
            <person name="Momper L."/>
        </authorList>
    </citation>
    <scope>NUCLEOTIDE SEQUENCE [LARGE SCALE GENOMIC DNA]</scope>
    <source>
        <strain evidence="4">ULC18</strain>
    </source>
</reference>
<evidence type="ECO:0000313" key="3">
    <source>
        <dbReference type="EMBL" id="PSB23980.1"/>
    </source>
</evidence>
<evidence type="ECO:0000256" key="1">
    <source>
        <dbReference type="SAM" id="Coils"/>
    </source>
</evidence>
<evidence type="ECO:0000313" key="4">
    <source>
        <dbReference type="Proteomes" id="UP000239576"/>
    </source>
</evidence>
<dbReference type="RefSeq" id="WP_106260581.1">
    <property type="nucleotide sequence ID" value="NZ_CAWNSW010000030.1"/>
</dbReference>
<accession>A0A2T1DU17</accession>
<feature type="region of interest" description="Disordered" evidence="2">
    <location>
        <begin position="247"/>
        <end position="275"/>
    </location>
</feature>
<keyword evidence="3" id="KW-0808">Transferase</keyword>
<dbReference type="EMBL" id="PVWK01000157">
    <property type="protein sequence ID" value="PSB23980.1"/>
    <property type="molecule type" value="Genomic_DNA"/>
</dbReference>
<sequence length="275" mass="30215">MSTPVKDKLSTELKQVKEVGKLRSDRIRAILRAAVSQVTAEFKEGSGDFRSIVKDVFSSAITGLQESGKETKDEIAASIEGIVDGISSARQQKIAETEAEVKRLQTKLSAQQEALEQEITTGLEGVQEAANTAPDKVKALVEEAIATVQNSEEASLLKKRYAQLQAQAAILRATLAARSESYYDQAQEHLDDAKHWYSKARPKAEAAKGQADQKFAQLEQQIGEAGAALARREREVRNLLSALLRRASETVREEDDTPDRPTPQLPPAPRDRIEP</sequence>
<evidence type="ECO:0000256" key="2">
    <source>
        <dbReference type="SAM" id="MobiDB-lite"/>
    </source>
</evidence>
<dbReference type="Proteomes" id="UP000239576">
    <property type="component" value="Unassembled WGS sequence"/>
</dbReference>
<comment type="caution">
    <text evidence="3">The sequence shown here is derived from an EMBL/GenBank/DDBJ whole genome shotgun (WGS) entry which is preliminary data.</text>
</comment>
<dbReference type="AlphaFoldDB" id="A0A2T1DU17"/>
<dbReference type="GO" id="GO:0016301">
    <property type="term" value="F:kinase activity"/>
    <property type="evidence" value="ECO:0007669"/>
    <property type="project" value="UniProtKB-KW"/>
</dbReference>
<dbReference type="OrthoDB" id="508829at2"/>
<name>A0A2T1DU17_9CYAN</name>
<keyword evidence="1" id="KW-0175">Coiled coil</keyword>
<proteinExistence type="predicted"/>
<feature type="coiled-coil region" evidence="1">
    <location>
        <begin position="87"/>
        <end position="121"/>
    </location>
</feature>